<protein>
    <recommendedName>
        <fullName evidence="4">Venom protein</fullName>
    </recommendedName>
</protein>
<gene>
    <name evidence="2" type="ORF">HCN44_009199</name>
</gene>
<name>A0A834Y756_APHGI</name>
<keyword evidence="1" id="KW-0732">Signal</keyword>
<evidence type="ECO:0000313" key="2">
    <source>
        <dbReference type="EMBL" id="KAF7997801.1"/>
    </source>
</evidence>
<keyword evidence="3" id="KW-1185">Reference proteome</keyword>
<sequence length="315" mass="36735">MYLLHAIFLSLIIFSSAVENLEKNTNKSRPYWEDILRNVVFKTISQPLTFDNVLHKKFLDAPFYGRPLSPPSSNMNNELLSRGDVYYLPNNSWILCQEDCEDCELCKHQKDSMVKWTLKRMKRFISSQSYRYDLQLTVIPQTSDNIHENFSAVNNVYTDNKEKSSTKVMKQLDTISNHETNVDHRFSRRLQRDQNGLTDDKIEKTDYSNQQIDENKSKSQKNNIIKDENNLNFEIVDSDNVSEDKPHHSLIMEIDQLGKSHLIHVTSLSSHQTSKADKSITYKDYVKKMIESLENHQPIIEAFLSHSSLLQKSKN</sequence>
<feature type="signal peptide" evidence="1">
    <location>
        <begin position="1"/>
        <end position="17"/>
    </location>
</feature>
<evidence type="ECO:0000256" key="1">
    <source>
        <dbReference type="SAM" id="SignalP"/>
    </source>
</evidence>
<comment type="caution">
    <text evidence="2">The sequence shown here is derived from an EMBL/GenBank/DDBJ whole genome shotgun (WGS) entry which is preliminary data.</text>
</comment>
<dbReference type="AlphaFoldDB" id="A0A834Y756"/>
<evidence type="ECO:0000313" key="3">
    <source>
        <dbReference type="Proteomes" id="UP000639338"/>
    </source>
</evidence>
<feature type="chain" id="PRO_5032699173" description="Venom protein" evidence="1">
    <location>
        <begin position="18"/>
        <end position="315"/>
    </location>
</feature>
<reference evidence="2 3" key="1">
    <citation type="submission" date="2020-08" db="EMBL/GenBank/DDBJ databases">
        <title>Aphidius gifuensis genome sequencing and assembly.</title>
        <authorList>
            <person name="Du Z."/>
        </authorList>
    </citation>
    <scope>NUCLEOTIDE SEQUENCE [LARGE SCALE GENOMIC DNA]</scope>
    <source>
        <strain evidence="2">YNYX2018</strain>
        <tissue evidence="2">Adults</tissue>
    </source>
</reference>
<dbReference type="OrthoDB" id="7696071at2759"/>
<organism evidence="2 3">
    <name type="scientific">Aphidius gifuensis</name>
    <name type="common">Parasitoid wasp</name>
    <dbReference type="NCBI Taxonomy" id="684658"/>
    <lineage>
        <taxon>Eukaryota</taxon>
        <taxon>Metazoa</taxon>
        <taxon>Ecdysozoa</taxon>
        <taxon>Arthropoda</taxon>
        <taxon>Hexapoda</taxon>
        <taxon>Insecta</taxon>
        <taxon>Pterygota</taxon>
        <taxon>Neoptera</taxon>
        <taxon>Endopterygota</taxon>
        <taxon>Hymenoptera</taxon>
        <taxon>Apocrita</taxon>
        <taxon>Ichneumonoidea</taxon>
        <taxon>Braconidae</taxon>
        <taxon>Aphidiinae</taxon>
        <taxon>Aphidius</taxon>
    </lineage>
</organism>
<evidence type="ECO:0008006" key="4">
    <source>
        <dbReference type="Google" id="ProtNLM"/>
    </source>
</evidence>
<proteinExistence type="predicted"/>
<dbReference type="EMBL" id="JACMRX010000001">
    <property type="protein sequence ID" value="KAF7997801.1"/>
    <property type="molecule type" value="Genomic_DNA"/>
</dbReference>
<dbReference type="Proteomes" id="UP000639338">
    <property type="component" value="Unassembled WGS sequence"/>
</dbReference>
<accession>A0A834Y756</accession>